<gene>
    <name evidence="5" type="ORF">C1I92_09275</name>
</gene>
<feature type="coiled-coil region" evidence="2">
    <location>
        <begin position="122"/>
        <end position="156"/>
    </location>
</feature>
<feature type="domain" description="PucR C-terminal helix-turn-helix" evidence="3">
    <location>
        <begin position="467"/>
        <end position="525"/>
    </location>
</feature>
<dbReference type="InterPro" id="IPR042070">
    <property type="entry name" value="PucR_C-HTH_sf"/>
</dbReference>
<evidence type="ECO:0000256" key="2">
    <source>
        <dbReference type="SAM" id="Coils"/>
    </source>
</evidence>
<dbReference type="Proteomes" id="UP000248764">
    <property type="component" value="Unassembled WGS sequence"/>
</dbReference>
<keyword evidence="6" id="KW-1185">Reference proteome</keyword>
<protein>
    <submittedName>
        <fullName evidence="5">Transcriptional regulator</fullName>
    </submittedName>
</protein>
<evidence type="ECO:0000256" key="1">
    <source>
        <dbReference type="ARBA" id="ARBA00006754"/>
    </source>
</evidence>
<evidence type="ECO:0000313" key="6">
    <source>
        <dbReference type="Proteomes" id="UP000248764"/>
    </source>
</evidence>
<organism evidence="5 6">
    <name type="scientific">Jiangella anatolica</name>
    <dbReference type="NCBI Taxonomy" id="2670374"/>
    <lineage>
        <taxon>Bacteria</taxon>
        <taxon>Bacillati</taxon>
        <taxon>Actinomycetota</taxon>
        <taxon>Actinomycetes</taxon>
        <taxon>Jiangellales</taxon>
        <taxon>Jiangellaceae</taxon>
        <taxon>Jiangella</taxon>
    </lineage>
</organism>
<dbReference type="Gene3D" id="1.10.10.2840">
    <property type="entry name" value="PucR C-terminal helix-turn-helix domain"/>
    <property type="match status" value="1"/>
</dbReference>
<proteinExistence type="inferred from homology"/>
<comment type="similarity">
    <text evidence="1">Belongs to the CdaR family.</text>
</comment>
<accession>A0A2W2CEY3</accession>
<name>A0A2W2CEY3_9ACTN</name>
<dbReference type="AlphaFoldDB" id="A0A2W2CEY3"/>
<dbReference type="PANTHER" id="PTHR33744:SF1">
    <property type="entry name" value="DNA-BINDING TRANSCRIPTIONAL ACTIVATOR ADER"/>
    <property type="match status" value="1"/>
</dbReference>
<evidence type="ECO:0000313" key="5">
    <source>
        <dbReference type="EMBL" id="PZF84226.1"/>
    </source>
</evidence>
<dbReference type="InterPro" id="IPR051448">
    <property type="entry name" value="CdaR-like_regulators"/>
</dbReference>
<feature type="domain" description="CdaR GGDEF-like" evidence="4">
    <location>
        <begin position="299"/>
        <end position="413"/>
    </location>
</feature>
<dbReference type="InterPro" id="IPR025736">
    <property type="entry name" value="PucR_C-HTH_dom"/>
</dbReference>
<dbReference type="InterPro" id="IPR041522">
    <property type="entry name" value="CdaR_GGDEF"/>
</dbReference>
<evidence type="ECO:0000259" key="3">
    <source>
        <dbReference type="Pfam" id="PF13556"/>
    </source>
</evidence>
<dbReference type="Pfam" id="PF13556">
    <property type="entry name" value="HTH_30"/>
    <property type="match status" value="1"/>
</dbReference>
<reference evidence="5 6" key="1">
    <citation type="submission" date="2018-01" db="EMBL/GenBank/DDBJ databases">
        <title>Draft genome sequence of Jiangella sp. GTF31.</title>
        <authorList>
            <person name="Sahin N."/>
            <person name="Ay H."/>
            <person name="Saygin H."/>
        </authorList>
    </citation>
    <scope>NUCLEOTIDE SEQUENCE [LARGE SCALE GENOMIC DNA]</scope>
    <source>
        <strain evidence="5 6">GTF31</strain>
    </source>
</reference>
<dbReference type="RefSeq" id="WP_111254382.1">
    <property type="nucleotide sequence ID" value="NZ_POTW01000017.1"/>
</dbReference>
<evidence type="ECO:0000259" key="4">
    <source>
        <dbReference type="Pfam" id="PF17853"/>
    </source>
</evidence>
<keyword evidence="2" id="KW-0175">Coiled coil</keyword>
<dbReference type="Pfam" id="PF17853">
    <property type="entry name" value="GGDEF_2"/>
    <property type="match status" value="1"/>
</dbReference>
<dbReference type="EMBL" id="POTW01000017">
    <property type="protein sequence ID" value="PZF84226.1"/>
    <property type="molecule type" value="Genomic_DNA"/>
</dbReference>
<comment type="caution">
    <text evidence="5">The sequence shown here is derived from an EMBL/GenBank/DDBJ whole genome shotgun (WGS) entry which is preliminary data.</text>
</comment>
<sequence>MVARRGRSRLRELQALSLLMTDGRPGPDILALVSGAVRSWTRYEVVATPCGPEDEPVAGVTGLRAKGGRVTAKGYAWAWAYPMRAFNGPQGQLIVGGDGPPSAEERALLTGLARHAGVALGQATLRRRLDELGAELRAVTDDLERARAELRQHTAIQETLARAAADPTEDRIRAIAEALYAITGLPVVIEDSFGHARAWSGLAEAPAAAPSPDSAASPALRGPLVVREGDRLITAAQPRHEVLGTIALVDPGRMAGERDEFALTHAALVLSGELAHVRAVAEVEGRQRRELVDDLLTGADEAAAAARAEALGHDLSPPHRVLAIGYPLASADDALEAAAARSAAELALPHLLGRRDAHVVLLTPDAGGETWARLHAGISARLGAAEVAIGVGRPADGPARIAQSWQDAQRAHAVRAGGRHRDGVTVDDELGIYRILGAGAGHGDLQRYVDEWLGTLLGYDAENHSELTRTLATYLDRGGNYDETAAALIIHRSTLRYRLQRIRELTGHDLGDPETRLNLHVAVRAWSILAGDD</sequence>
<dbReference type="PANTHER" id="PTHR33744">
    <property type="entry name" value="CARBOHYDRATE DIACID REGULATOR"/>
    <property type="match status" value="1"/>
</dbReference>